<comment type="caution">
    <text evidence="7">The sequence shown here is derived from an EMBL/GenBank/DDBJ whole genome shotgun (WGS) entry which is preliminary data.</text>
</comment>
<gene>
    <name evidence="5" type="primary">mutL</name>
    <name evidence="7" type="ORF">BMF97_16885</name>
</gene>
<dbReference type="CDD" id="cd16926">
    <property type="entry name" value="HATPase_MutL-MLH-PMS-like"/>
    <property type="match status" value="1"/>
</dbReference>
<dbReference type="FunFam" id="3.30.565.10:FF:000003">
    <property type="entry name" value="DNA mismatch repair endonuclease MutL"/>
    <property type="match status" value="1"/>
</dbReference>
<dbReference type="InterPro" id="IPR042120">
    <property type="entry name" value="MutL_C_dimsub"/>
</dbReference>
<feature type="domain" description="DNA mismatch repair protein S5" evidence="6">
    <location>
        <begin position="209"/>
        <end position="327"/>
    </location>
</feature>
<accession>A0A1T3IV73</accession>
<keyword evidence="8" id="KW-1185">Reference proteome</keyword>
<dbReference type="CDD" id="cd00782">
    <property type="entry name" value="MutL_Trans"/>
    <property type="match status" value="1"/>
</dbReference>
<dbReference type="SUPFAM" id="SSF54211">
    <property type="entry name" value="Ribosomal protein S5 domain 2-like"/>
    <property type="match status" value="1"/>
</dbReference>
<reference evidence="7 8" key="1">
    <citation type="submission" date="2016-11" db="EMBL/GenBank/DDBJ databases">
        <title>Genome sequence and comparative genomic analysis of clinical strain Elizabethkingia meningoseptica 61421 PRCM.</title>
        <authorList>
            <person name="Wang M."/>
            <person name="Hu S."/>
            <person name="Cao L."/>
            <person name="Jiang T."/>
            <person name="Zhou Y."/>
            <person name="Ming D."/>
        </authorList>
    </citation>
    <scope>NUCLEOTIDE SEQUENCE [LARGE SCALE GENOMIC DNA]</scope>
    <source>
        <strain evidence="7 8">61421 PRCM</strain>
    </source>
</reference>
<dbReference type="GO" id="GO:0016887">
    <property type="term" value="F:ATP hydrolysis activity"/>
    <property type="evidence" value="ECO:0007669"/>
    <property type="project" value="InterPro"/>
</dbReference>
<evidence type="ECO:0000256" key="4">
    <source>
        <dbReference type="ARBA" id="ARBA00023204"/>
    </source>
</evidence>
<dbReference type="InterPro" id="IPR020667">
    <property type="entry name" value="DNA_mismatch_repair_MutL"/>
</dbReference>
<dbReference type="Pfam" id="PF13589">
    <property type="entry name" value="HATPase_c_3"/>
    <property type="match status" value="1"/>
</dbReference>
<dbReference type="OrthoDB" id="9763467at2"/>
<dbReference type="InterPro" id="IPR014762">
    <property type="entry name" value="DNA_mismatch_repair_CS"/>
</dbReference>
<dbReference type="eggNOG" id="COG0323">
    <property type="taxonomic scope" value="Bacteria"/>
</dbReference>
<dbReference type="Proteomes" id="UP000188947">
    <property type="component" value="Unassembled WGS sequence"/>
</dbReference>
<evidence type="ECO:0000313" key="8">
    <source>
        <dbReference type="Proteomes" id="UP000188947"/>
    </source>
</evidence>
<dbReference type="PANTHER" id="PTHR10073:SF12">
    <property type="entry name" value="DNA MISMATCH REPAIR PROTEIN MLH1"/>
    <property type="match status" value="1"/>
</dbReference>
<dbReference type="Gene3D" id="3.30.230.10">
    <property type="match status" value="1"/>
</dbReference>
<comment type="similarity">
    <text evidence="1 5">Belongs to the DNA mismatch repair MutL/HexB family.</text>
</comment>
<dbReference type="GO" id="GO:0140664">
    <property type="term" value="F:ATP-dependent DNA damage sensor activity"/>
    <property type="evidence" value="ECO:0007669"/>
    <property type="project" value="InterPro"/>
</dbReference>
<sequence length="592" mass="68104">MPDIIRLLPDHVANQIAAGEVVQRPASIVKELMENAIDAGATSIELMVKDGGRTLVQVVDNGNGMSATDARLAFERHATSKIRTTEDIFRIATKGFRGEALASIAAVAQVDLKTKQPESSYGTHIMIHGGELIEQEPVQSTDGSNFAIKNLFYNVPARRKFLKSDNVEIRHIMDEFQRVALAHPTLEFSFYNNESEVFRLRKSTEIQRIIDIFGRRLHTLLVPIKEETDWVRLTGYVGKPEAARKNRGEQFFFVNGRYFKSPYLSRAVQEAFEGLLQPQYIPSYFLFLEIAPEKIDVNIHPQKTEVKFEDENVIFAMLRSSIKRSLGIYNISPSLDFDREPMRDDLLVTRPGNSDRVVIPSIQVDRNYNPFLEESSAPKQQEIVNLNEMYQTSVSPSPSKINLFDEDDTEDELMRLPNGFWLYNHNNKTLMLDLGRMHQLVLYQKKQKKKSSPSSSQKLLFSHEVFLNEVEKMTYLAVREKLLNLGFDLNLDADGHTLHIHAMPEDLSEKDVVPLMQRIFAEYEDGHIDFFEFFESKQVKLQSKSNFDFHQKEDVVNLIEDFSGLGFPEYNHNKKKCYIELPIEELKNKLKM</sequence>
<dbReference type="AlphaFoldDB" id="A0A1T3IV73"/>
<dbReference type="Pfam" id="PF01119">
    <property type="entry name" value="DNA_mis_repair"/>
    <property type="match status" value="1"/>
</dbReference>
<dbReference type="EMBL" id="MPOG01000019">
    <property type="protein sequence ID" value="OOH93151.1"/>
    <property type="molecule type" value="Genomic_DNA"/>
</dbReference>
<dbReference type="InterPro" id="IPR014721">
    <property type="entry name" value="Ribsml_uS5_D2-typ_fold_subgr"/>
</dbReference>
<keyword evidence="3 5" id="KW-0227">DNA damage</keyword>
<dbReference type="InterPro" id="IPR020568">
    <property type="entry name" value="Ribosomal_Su5_D2-typ_SF"/>
</dbReference>
<dbReference type="NCBIfam" id="TIGR00585">
    <property type="entry name" value="mutl"/>
    <property type="match status" value="1"/>
</dbReference>
<dbReference type="Gene3D" id="3.30.1540.20">
    <property type="entry name" value="MutL, C-terminal domain, dimerisation subdomain"/>
    <property type="match status" value="1"/>
</dbReference>
<dbReference type="InterPro" id="IPR014790">
    <property type="entry name" value="MutL_C"/>
</dbReference>
<organism evidence="7 8">
    <name type="scientific">Elizabethkingia meningoseptica</name>
    <name type="common">Chryseobacterium meningosepticum</name>
    <dbReference type="NCBI Taxonomy" id="238"/>
    <lineage>
        <taxon>Bacteria</taxon>
        <taxon>Pseudomonadati</taxon>
        <taxon>Bacteroidota</taxon>
        <taxon>Flavobacteriia</taxon>
        <taxon>Flavobacteriales</taxon>
        <taxon>Weeksellaceae</taxon>
        <taxon>Elizabethkingia</taxon>
    </lineage>
</organism>
<dbReference type="SUPFAM" id="SSF55874">
    <property type="entry name" value="ATPase domain of HSP90 chaperone/DNA topoisomerase II/histidine kinase"/>
    <property type="match status" value="1"/>
</dbReference>
<dbReference type="InterPro" id="IPR013507">
    <property type="entry name" value="DNA_mismatch_S5_2-like"/>
</dbReference>
<comment type="function">
    <text evidence="5">This protein is involved in the repair of mismatches in DNA. It is required for dam-dependent methyl-directed DNA mismatch repair. May act as a 'molecular matchmaker', a protein that promotes the formation of a stable complex between two or more DNA-binding proteins in an ATP-dependent manner without itself being part of a final effector complex.</text>
</comment>
<evidence type="ECO:0000313" key="7">
    <source>
        <dbReference type="EMBL" id="OOH93151.1"/>
    </source>
</evidence>
<evidence type="ECO:0000256" key="5">
    <source>
        <dbReference type="HAMAP-Rule" id="MF_00149"/>
    </source>
</evidence>
<evidence type="ECO:0000256" key="3">
    <source>
        <dbReference type="ARBA" id="ARBA00022763"/>
    </source>
</evidence>
<dbReference type="InterPro" id="IPR042121">
    <property type="entry name" value="MutL_C_regsub"/>
</dbReference>
<proteinExistence type="inferred from homology"/>
<dbReference type="RefSeq" id="WP_070905127.1">
    <property type="nucleotide sequence ID" value="NZ_CP016378.1"/>
</dbReference>
<name>A0A1T3IV73_ELIME</name>
<dbReference type="Gene3D" id="3.30.565.10">
    <property type="entry name" value="Histidine kinase-like ATPase, C-terminal domain"/>
    <property type="match status" value="1"/>
</dbReference>
<dbReference type="InterPro" id="IPR038973">
    <property type="entry name" value="MutL/Mlh/Pms-like"/>
</dbReference>
<keyword evidence="4 5" id="KW-0234">DNA repair</keyword>
<evidence type="ECO:0000259" key="6">
    <source>
        <dbReference type="SMART" id="SM01340"/>
    </source>
</evidence>
<dbReference type="Gene3D" id="3.30.1370.100">
    <property type="entry name" value="MutL, C-terminal domain, regulatory subdomain"/>
    <property type="match status" value="1"/>
</dbReference>
<evidence type="ECO:0000256" key="2">
    <source>
        <dbReference type="ARBA" id="ARBA00021975"/>
    </source>
</evidence>
<evidence type="ECO:0000256" key="1">
    <source>
        <dbReference type="ARBA" id="ARBA00006082"/>
    </source>
</evidence>
<dbReference type="PROSITE" id="PS00058">
    <property type="entry name" value="DNA_MISMATCH_REPAIR_1"/>
    <property type="match status" value="1"/>
</dbReference>
<dbReference type="GO" id="GO:0032300">
    <property type="term" value="C:mismatch repair complex"/>
    <property type="evidence" value="ECO:0007669"/>
    <property type="project" value="InterPro"/>
</dbReference>
<dbReference type="InterPro" id="IPR036890">
    <property type="entry name" value="HATPase_C_sf"/>
</dbReference>
<dbReference type="GO" id="GO:0030983">
    <property type="term" value="F:mismatched DNA binding"/>
    <property type="evidence" value="ECO:0007669"/>
    <property type="project" value="InterPro"/>
</dbReference>
<dbReference type="STRING" id="238.BBD35_05750"/>
<dbReference type="SUPFAM" id="SSF118116">
    <property type="entry name" value="DNA mismatch repair protein MutL"/>
    <property type="match status" value="1"/>
</dbReference>
<dbReference type="Pfam" id="PF08676">
    <property type="entry name" value="MutL_C"/>
    <property type="match status" value="1"/>
</dbReference>
<dbReference type="GO" id="GO:0005524">
    <property type="term" value="F:ATP binding"/>
    <property type="evidence" value="ECO:0007669"/>
    <property type="project" value="InterPro"/>
</dbReference>
<protein>
    <recommendedName>
        <fullName evidence="2 5">DNA mismatch repair protein MutL</fullName>
    </recommendedName>
</protein>
<dbReference type="GO" id="GO:0006298">
    <property type="term" value="P:mismatch repair"/>
    <property type="evidence" value="ECO:0007669"/>
    <property type="project" value="UniProtKB-UniRule"/>
</dbReference>
<dbReference type="PANTHER" id="PTHR10073">
    <property type="entry name" value="DNA MISMATCH REPAIR PROTEIN MLH, PMS, MUTL"/>
    <property type="match status" value="1"/>
</dbReference>
<dbReference type="InterPro" id="IPR002099">
    <property type="entry name" value="MutL/Mlh/PMS"/>
</dbReference>
<dbReference type="InterPro" id="IPR037198">
    <property type="entry name" value="MutL_C_sf"/>
</dbReference>
<dbReference type="HAMAP" id="MF_00149">
    <property type="entry name" value="DNA_mis_repair"/>
    <property type="match status" value="1"/>
</dbReference>
<dbReference type="SMART" id="SM01340">
    <property type="entry name" value="DNA_mis_repair"/>
    <property type="match status" value="1"/>
</dbReference>